<protein>
    <submittedName>
        <fullName evidence="1">(Mediterranean fruit fly) hypothetical protein</fullName>
    </submittedName>
</protein>
<gene>
    <name evidence="1" type="ORF">CCAP1982_LOCUS5256</name>
</gene>
<organism evidence="1 2">
    <name type="scientific">Ceratitis capitata</name>
    <name type="common">Mediterranean fruit fly</name>
    <name type="synonym">Tephritis capitata</name>
    <dbReference type="NCBI Taxonomy" id="7213"/>
    <lineage>
        <taxon>Eukaryota</taxon>
        <taxon>Metazoa</taxon>
        <taxon>Ecdysozoa</taxon>
        <taxon>Arthropoda</taxon>
        <taxon>Hexapoda</taxon>
        <taxon>Insecta</taxon>
        <taxon>Pterygota</taxon>
        <taxon>Neoptera</taxon>
        <taxon>Endopterygota</taxon>
        <taxon>Diptera</taxon>
        <taxon>Brachycera</taxon>
        <taxon>Muscomorpha</taxon>
        <taxon>Tephritoidea</taxon>
        <taxon>Tephritidae</taxon>
        <taxon>Ceratitis</taxon>
        <taxon>Ceratitis</taxon>
    </lineage>
</organism>
<comment type="caution">
    <text evidence="1">The sequence shown here is derived from an EMBL/GenBank/DDBJ whole genome shotgun (WGS) entry which is preliminary data.</text>
</comment>
<dbReference type="EMBL" id="CAJHJT010000009">
    <property type="protein sequence ID" value="CAD6996587.1"/>
    <property type="molecule type" value="Genomic_DNA"/>
</dbReference>
<sequence>MTIVIATAFLRSTRGTAGTDQWYNTCSSEQWYDATSVGLCLNASKVVSVLDCNDKYGAIALYGFSKPFK</sequence>
<keyword evidence="2" id="KW-1185">Reference proteome</keyword>
<name>A0A811UFB8_CERCA</name>
<feature type="non-terminal residue" evidence="1">
    <location>
        <position position="69"/>
    </location>
</feature>
<evidence type="ECO:0000313" key="1">
    <source>
        <dbReference type="EMBL" id="CAD6996587.1"/>
    </source>
</evidence>
<dbReference type="AlphaFoldDB" id="A0A811UFB8"/>
<reference evidence="1" key="1">
    <citation type="submission" date="2020-11" db="EMBL/GenBank/DDBJ databases">
        <authorList>
            <person name="Whitehead M."/>
        </authorList>
    </citation>
    <scope>NUCLEOTIDE SEQUENCE</scope>
    <source>
        <strain evidence="1">EGII</strain>
    </source>
</reference>
<dbReference type="Proteomes" id="UP000606786">
    <property type="component" value="Unassembled WGS sequence"/>
</dbReference>
<evidence type="ECO:0000313" key="2">
    <source>
        <dbReference type="Proteomes" id="UP000606786"/>
    </source>
</evidence>
<proteinExistence type="predicted"/>
<accession>A0A811UFB8</accession>